<evidence type="ECO:0000313" key="2">
    <source>
        <dbReference type="EMBL" id="EFC95917.1"/>
    </source>
</evidence>
<proteinExistence type="predicted"/>
<evidence type="ECO:0000256" key="1">
    <source>
        <dbReference type="SAM" id="Phobius"/>
    </source>
</evidence>
<dbReference type="Proteomes" id="UP000004968">
    <property type="component" value="Unassembled WGS sequence"/>
</dbReference>
<reference evidence="2 3" key="1">
    <citation type="submission" date="2010-01" db="EMBL/GenBank/DDBJ databases">
        <authorList>
            <person name="Weinstock G."/>
            <person name="Sodergren E."/>
            <person name="Clifton S."/>
            <person name="Fulton L."/>
            <person name="Fulton B."/>
            <person name="Courtney L."/>
            <person name="Fronick C."/>
            <person name="Harrison M."/>
            <person name="Strong C."/>
            <person name="Farmer C."/>
            <person name="Delahaunty K."/>
            <person name="Markovic C."/>
            <person name="Hall O."/>
            <person name="Minx P."/>
            <person name="Tomlinson C."/>
            <person name="Mitreva M."/>
            <person name="Nelson J."/>
            <person name="Hou S."/>
            <person name="Wollam A."/>
            <person name="Pepin K.H."/>
            <person name="Johnson M."/>
            <person name="Bhonagiri V."/>
            <person name="Nash W.E."/>
            <person name="Warren W."/>
            <person name="Chinwalla A."/>
            <person name="Mardis E.R."/>
            <person name="Wilson R.K."/>
        </authorList>
    </citation>
    <scope>NUCLEOTIDE SEQUENCE [LARGE SCALE GENOMIC DNA]</scope>
    <source>
        <strain evidence="2 3">DSM 13479</strain>
    </source>
</reference>
<dbReference type="EMBL" id="ACIO01000657">
    <property type="protein sequence ID" value="EFC95917.1"/>
    <property type="molecule type" value="Genomic_DNA"/>
</dbReference>
<dbReference type="HOGENOM" id="CLU_2954276_0_0_9"/>
<sequence length="59" mass="6361">MLASLAGFEPTAFRLGGKSRLPGYPFCNGFVTLVPGFCIFSVTIIETSSRLKLVITAYT</sequence>
<keyword evidence="1" id="KW-0472">Membrane</keyword>
<dbReference type="AlphaFoldDB" id="D3AQJ8"/>
<protein>
    <submittedName>
        <fullName evidence="2">Uncharacterized protein</fullName>
    </submittedName>
</protein>
<name>D3AQJ8_9FIRM</name>
<accession>D3AQJ8</accession>
<organism evidence="2 3">
    <name type="scientific">Hungatella hathewayi DSM 13479</name>
    <dbReference type="NCBI Taxonomy" id="566550"/>
    <lineage>
        <taxon>Bacteria</taxon>
        <taxon>Bacillati</taxon>
        <taxon>Bacillota</taxon>
        <taxon>Clostridia</taxon>
        <taxon>Lachnospirales</taxon>
        <taxon>Lachnospiraceae</taxon>
        <taxon>Hungatella</taxon>
    </lineage>
</organism>
<evidence type="ECO:0000313" key="3">
    <source>
        <dbReference type="Proteomes" id="UP000004968"/>
    </source>
</evidence>
<gene>
    <name evidence="2" type="ORF">CLOSTHATH_05904</name>
</gene>
<comment type="caution">
    <text evidence="2">The sequence shown here is derived from an EMBL/GenBank/DDBJ whole genome shotgun (WGS) entry which is preliminary data.</text>
</comment>
<keyword evidence="1" id="KW-0812">Transmembrane</keyword>
<keyword evidence="1" id="KW-1133">Transmembrane helix</keyword>
<feature type="transmembrane region" description="Helical" evidence="1">
    <location>
        <begin position="23"/>
        <end position="45"/>
    </location>
</feature>